<dbReference type="GO" id="GO:0006412">
    <property type="term" value="P:translation"/>
    <property type="evidence" value="ECO:0007669"/>
    <property type="project" value="InterPro"/>
</dbReference>
<dbReference type="GO" id="GO:0005739">
    <property type="term" value="C:mitochondrion"/>
    <property type="evidence" value="ECO:0007669"/>
    <property type="project" value="TreeGrafter"/>
</dbReference>
<keyword evidence="4" id="KW-0694">RNA-binding</keyword>
<dbReference type="InterPro" id="IPR012340">
    <property type="entry name" value="NA-bd_OB-fold"/>
</dbReference>
<dbReference type="PANTHER" id="PTHR10744:SF1">
    <property type="entry name" value="SMALL RIBOSOMAL SUBUNIT PROTEIN US17M"/>
    <property type="match status" value="1"/>
</dbReference>
<evidence type="ECO:0000256" key="7">
    <source>
        <dbReference type="ARBA" id="ARBA00035251"/>
    </source>
</evidence>
<dbReference type="PROSITE" id="PS00056">
    <property type="entry name" value="RIBOSOMAL_S17"/>
    <property type="match status" value="1"/>
</dbReference>
<dbReference type="EnsemblProtists" id="EKX50684">
    <property type="protein sequence ID" value="EKX50684"/>
    <property type="gene ID" value="GUITHDRAFT_134828"/>
</dbReference>
<dbReference type="HOGENOM" id="CLU_1374508_0_0_1"/>
<dbReference type="KEGG" id="gtt:GUITHDRAFT_134828"/>
<gene>
    <name evidence="8" type="ORF">GUITHDRAFT_134828</name>
</gene>
<evidence type="ECO:0000256" key="5">
    <source>
        <dbReference type="ARBA" id="ARBA00022980"/>
    </source>
</evidence>
<evidence type="ECO:0000256" key="6">
    <source>
        <dbReference type="ARBA" id="ARBA00023274"/>
    </source>
</evidence>
<dbReference type="PaxDb" id="55529-EKX50684"/>
<name>L1JQW5_GUITC</name>
<dbReference type="eggNOG" id="KOG1740">
    <property type="taxonomic scope" value="Eukaryota"/>
</dbReference>
<evidence type="ECO:0000256" key="2">
    <source>
        <dbReference type="ARBA" id="ARBA00010254"/>
    </source>
</evidence>
<dbReference type="PANTHER" id="PTHR10744">
    <property type="entry name" value="40S RIBOSOMAL PROTEIN S11 FAMILY MEMBER"/>
    <property type="match status" value="1"/>
</dbReference>
<dbReference type="GO" id="GO:0005840">
    <property type="term" value="C:ribosome"/>
    <property type="evidence" value="ECO:0007669"/>
    <property type="project" value="UniProtKB-KW"/>
</dbReference>
<dbReference type="GO" id="GO:1990904">
    <property type="term" value="C:ribonucleoprotein complex"/>
    <property type="evidence" value="ECO:0007669"/>
    <property type="project" value="UniProtKB-KW"/>
</dbReference>
<dbReference type="OrthoDB" id="274752at2759"/>
<dbReference type="Pfam" id="PF00366">
    <property type="entry name" value="Ribosomal_S17"/>
    <property type="match status" value="1"/>
</dbReference>
<evidence type="ECO:0000256" key="4">
    <source>
        <dbReference type="ARBA" id="ARBA00022884"/>
    </source>
</evidence>
<dbReference type="Proteomes" id="UP000011087">
    <property type="component" value="Unassembled WGS sequence"/>
</dbReference>
<dbReference type="HAMAP" id="MF_01345_B">
    <property type="entry name" value="Ribosomal_uS17_B"/>
    <property type="match status" value="1"/>
</dbReference>
<dbReference type="InterPro" id="IPR000266">
    <property type="entry name" value="Ribosomal_uS17"/>
</dbReference>
<keyword evidence="6" id="KW-0687">Ribonucleoprotein</keyword>
<keyword evidence="5" id="KW-0689">Ribosomal protein</keyword>
<reference evidence="9" key="3">
    <citation type="submission" date="2016-03" db="UniProtKB">
        <authorList>
            <consortium name="EnsemblProtists"/>
        </authorList>
    </citation>
    <scope>IDENTIFICATION</scope>
</reference>
<dbReference type="InterPro" id="IPR019984">
    <property type="entry name" value="Ribosomal_uS17_bact/chlr"/>
</dbReference>
<dbReference type="NCBIfam" id="NF004123">
    <property type="entry name" value="PRK05610.1"/>
    <property type="match status" value="1"/>
</dbReference>
<dbReference type="GO" id="GO:0003735">
    <property type="term" value="F:structural constituent of ribosome"/>
    <property type="evidence" value="ECO:0007669"/>
    <property type="project" value="InterPro"/>
</dbReference>
<evidence type="ECO:0000256" key="3">
    <source>
        <dbReference type="ARBA" id="ARBA00022730"/>
    </source>
</evidence>
<dbReference type="InterPro" id="IPR019979">
    <property type="entry name" value="Ribosomal_uS17_CS"/>
</dbReference>
<reference evidence="10" key="2">
    <citation type="submission" date="2012-11" db="EMBL/GenBank/DDBJ databases">
        <authorList>
            <person name="Kuo A."/>
            <person name="Curtis B.A."/>
            <person name="Tanifuji G."/>
            <person name="Burki F."/>
            <person name="Gruber A."/>
            <person name="Irimia M."/>
            <person name="Maruyama S."/>
            <person name="Arias M.C."/>
            <person name="Ball S.G."/>
            <person name="Gile G.H."/>
            <person name="Hirakawa Y."/>
            <person name="Hopkins J.F."/>
            <person name="Rensing S.A."/>
            <person name="Schmutz J."/>
            <person name="Symeonidi A."/>
            <person name="Elias M."/>
            <person name="Eveleigh R.J."/>
            <person name="Herman E.K."/>
            <person name="Klute M.J."/>
            <person name="Nakayama T."/>
            <person name="Obornik M."/>
            <person name="Reyes-Prieto A."/>
            <person name="Armbrust E.V."/>
            <person name="Aves S.J."/>
            <person name="Beiko R.G."/>
            <person name="Coutinho P."/>
            <person name="Dacks J.B."/>
            <person name="Durnford D.G."/>
            <person name="Fast N.M."/>
            <person name="Green B.R."/>
            <person name="Grisdale C."/>
            <person name="Hempe F."/>
            <person name="Henrissat B."/>
            <person name="Hoppner M.P."/>
            <person name="Ishida K.-I."/>
            <person name="Kim E."/>
            <person name="Koreny L."/>
            <person name="Kroth P.G."/>
            <person name="Liu Y."/>
            <person name="Malik S.-B."/>
            <person name="Maier U.G."/>
            <person name="McRose D."/>
            <person name="Mock T."/>
            <person name="Neilson J.A."/>
            <person name="Onodera N.T."/>
            <person name="Poole A.M."/>
            <person name="Pritham E.J."/>
            <person name="Richards T.A."/>
            <person name="Rocap G."/>
            <person name="Roy S.W."/>
            <person name="Sarai C."/>
            <person name="Schaack S."/>
            <person name="Shirato S."/>
            <person name="Slamovits C.H."/>
            <person name="Spencer D.F."/>
            <person name="Suzuki S."/>
            <person name="Worden A.Z."/>
            <person name="Zauner S."/>
            <person name="Barry K."/>
            <person name="Bell C."/>
            <person name="Bharti A.K."/>
            <person name="Crow J.A."/>
            <person name="Grimwood J."/>
            <person name="Kramer R."/>
            <person name="Lindquist E."/>
            <person name="Lucas S."/>
            <person name="Salamov A."/>
            <person name="McFadden G.I."/>
            <person name="Lane C.E."/>
            <person name="Keeling P.J."/>
            <person name="Gray M.W."/>
            <person name="Grigoriev I.V."/>
            <person name="Archibald J.M."/>
        </authorList>
    </citation>
    <scope>NUCLEOTIDE SEQUENCE</scope>
    <source>
        <strain evidence="10">CCMP2712</strain>
    </source>
</reference>
<dbReference type="GO" id="GO:0019843">
    <property type="term" value="F:rRNA binding"/>
    <property type="evidence" value="ECO:0007669"/>
    <property type="project" value="UniProtKB-KW"/>
</dbReference>
<dbReference type="SUPFAM" id="SSF50249">
    <property type="entry name" value="Nucleic acid-binding proteins"/>
    <property type="match status" value="1"/>
</dbReference>
<dbReference type="RefSeq" id="XP_005837664.1">
    <property type="nucleotide sequence ID" value="XM_005837607.1"/>
</dbReference>
<protein>
    <recommendedName>
        <fullName evidence="7">Small ribosomal subunit protein uS17c</fullName>
    </recommendedName>
</protein>
<sequence length="199" mass="22567">MLHSLSSQLSRLIPLAPSPVRNNITSRSITSFNCFPSIARGFVIPSKEMGKKRGFISATDSFNLCGAQNQVRQFRTSSPCLERKRMTGVVVTNGAQKSVVVAVERYFVHPKVGMMIKKRKKFMAHDEEDKYQVSLKIGDRVIIEEHRPISKRKRFIVIGLAPSKIPSYLREEDKQEIDAKFSKEHVESESESAKQLSDK</sequence>
<comment type="similarity">
    <text evidence="2">Belongs to the universal ribosomal protein uS17 family.</text>
</comment>
<dbReference type="EMBL" id="JH992977">
    <property type="protein sequence ID" value="EKX50684.1"/>
    <property type="molecule type" value="Genomic_DNA"/>
</dbReference>
<accession>L1JQW5</accession>
<evidence type="ECO:0000313" key="8">
    <source>
        <dbReference type="EMBL" id="EKX50684.1"/>
    </source>
</evidence>
<evidence type="ECO:0000256" key="1">
    <source>
        <dbReference type="ARBA" id="ARBA00002932"/>
    </source>
</evidence>
<dbReference type="STRING" id="905079.L1JQW5"/>
<dbReference type="CDD" id="cd00364">
    <property type="entry name" value="Ribosomal_uS17"/>
    <property type="match status" value="1"/>
</dbReference>
<proteinExistence type="inferred from homology"/>
<dbReference type="AlphaFoldDB" id="L1JQW5"/>
<comment type="function">
    <text evidence="1">One of the primary rRNA binding proteins, it binds specifically to the 5'-end of 16S ribosomal RNA.</text>
</comment>
<reference evidence="8 10" key="1">
    <citation type="journal article" date="2012" name="Nature">
        <title>Algal genomes reveal evolutionary mosaicism and the fate of nucleomorphs.</title>
        <authorList>
            <consortium name="DOE Joint Genome Institute"/>
            <person name="Curtis B.A."/>
            <person name="Tanifuji G."/>
            <person name="Burki F."/>
            <person name="Gruber A."/>
            <person name="Irimia M."/>
            <person name="Maruyama S."/>
            <person name="Arias M.C."/>
            <person name="Ball S.G."/>
            <person name="Gile G.H."/>
            <person name="Hirakawa Y."/>
            <person name="Hopkins J.F."/>
            <person name="Kuo A."/>
            <person name="Rensing S.A."/>
            <person name="Schmutz J."/>
            <person name="Symeonidi A."/>
            <person name="Elias M."/>
            <person name="Eveleigh R.J."/>
            <person name="Herman E.K."/>
            <person name="Klute M.J."/>
            <person name="Nakayama T."/>
            <person name="Obornik M."/>
            <person name="Reyes-Prieto A."/>
            <person name="Armbrust E.V."/>
            <person name="Aves S.J."/>
            <person name="Beiko R.G."/>
            <person name="Coutinho P."/>
            <person name="Dacks J.B."/>
            <person name="Durnford D.G."/>
            <person name="Fast N.M."/>
            <person name="Green B.R."/>
            <person name="Grisdale C.J."/>
            <person name="Hempel F."/>
            <person name="Henrissat B."/>
            <person name="Hoppner M.P."/>
            <person name="Ishida K."/>
            <person name="Kim E."/>
            <person name="Koreny L."/>
            <person name="Kroth P.G."/>
            <person name="Liu Y."/>
            <person name="Malik S.B."/>
            <person name="Maier U.G."/>
            <person name="McRose D."/>
            <person name="Mock T."/>
            <person name="Neilson J.A."/>
            <person name="Onodera N.T."/>
            <person name="Poole A.M."/>
            <person name="Pritham E.J."/>
            <person name="Richards T.A."/>
            <person name="Rocap G."/>
            <person name="Roy S.W."/>
            <person name="Sarai C."/>
            <person name="Schaack S."/>
            <person name="Shirato S."/>
            <person name="Slamovits C.H."/>
            <person name="Spencer D.F."/>
            <person name="Suzuki S."/>
            <person name="Worden A.Z."/>
            <person name="Zauner S."/>
            <person name="Barry K."/>
            <person name="Bell C."/>
            <person name="Bharti A.K."/>
            <person name="Crow J.A."/>
            <person name="Grimwood J."/>
            <person name="Kramer R."/>
            <person name="Lindquist E."/>
            <person name="Lucas S."/>
            <person name="Salamov A."/>
            <person name="McFadden G.I."/>
            <person name="Lane C.E."/>
            <person name="Keeling P.J."/>
            <person name="Gray M.W."/>
            <person name="Grigoriev I.V."/>
            <person name="Archibald J.M."/>
        </authorList>
    </citation>
    <scope>NUCLEOTIDE SEQUENCE</scope>
    <source>
        <strain evidence="8 10">CCMP2712</strain>
    </source>
</reference>
<keyword evidence="10" id="KW-1185">Reference proteome</keyword>
<dbReference type="GeneID" id="17307706"/>
<organism evidence="8">
    <name type="scientific">Guillardia theta (strain CCMP2712)</name>
    <name type="common">Cryptophyte</name>
    <dbReference type="NCBI Taxonomy" id="905079"/>
    <lineage>
        <taxon>Eukaryota</taxon>
        <taxon>Cryptophyceae</taxon>
        <taxon>Pyrenomonadales</taxon>
        <taxon>Geminigeraceae</taxon>
        <taxon>Guillardia</taxon>
    </lineage>
</organism>
<keyword evidence="3" id="KW-0699">rRNA-binding</keyword>
<evidence type="ECO:0000313" key="10">
    <source>
        <dbReference type="Proteomes" id="UP000011087"/>
    </source>
</evidence>
<evidence type="ECO:0000313" key="9">
    <source>
        <dbReference type="EnsemblProtists" id="EKX50684"/>
    </source>
</evidence>
<dbReference type="Gene3D" id="2.40.50.140">
    <property type="entry name" value="Nucleic acid-binding proteins"/>
    <property type="match status" value="1"/>
</dbReference>